<dbReference type="AlphaFoldDB" id="A0A1X2GN62"/>
<organism evidence="5 6">
    <name type="scientific">Hesseltinella vesiculosa</name>
    <dbReference type="NCBI Taxonomy" id="101127"/>
    <lineage>
        <taxon>Eukaryota</taxon>
        <taxon>Fungi</taxon>
        <taxon>Fungi incertae sedis</taxon>
        <taxon>Mucoromycota</taxon>
        <taxon>Mucoromycotina</taxon>
        <taxon>Mucoromycetes</taxon>
        <taxon>Mucorales</taxon>
        <taxon>Cunninghamellaceae</taxon>
        <taxon>Hesseltinella</taxon>
    </lineage>
</organism>
<sequence length="232" mass="26027">MPDLSRRSQCQTFEGNIGKGWKTDDSKNLYESMGESTKFLLAPPAKYTQVYDQVENANYNRGKPGDGPTFTYGTQVLYGRLSADIRAPQTGGAVTAMIFRSPASKDEIDFELLGTPDNAQTNYFWGKKIVYGENSAKHDGDVSGTFHRYTIDWSPDSMKWYIDGEMIREVTRDSTLVGGTFKYPATPSEVQFGLWDGSTEPGTSKWAQGPIDWKNNKDISMYVKNIVLECPY</sequence>
<dbReference type="Gene3D" id="2.60.120.200">
    <property type="match status" value="1"/>
</dbReference>
<accession>A0A1X2GN62</accession>
<keyword evidence="6" id="KW-1185">Reference proteome</keyword>
<keyword evidence="2" id="KW-0378">Hydrolase</keyword>
<evidence type="ECO:0000256" key="2">
    <source>
        <dbReference type="ARBA" id="ARBA00022801"/>
    </source>
</evidence>
<dbReference type="GO" id="GO:0005975">
    <property type="term" value="P:carbohydrate metabolic process"/>
    <property type="evidence" value="ECO:0007669"/>
    <property type="project" value="InterPro"/>
</dbReference>
<evidence type="ECO:0000313" key="6">
    <source>
        <dbReference type="Proteomes" id="UP000242146"/>
    </source>
</evidence>
<dbReference type="InterPro" id="IPR013320">
    <property type="entry name" value="ConA-like_dom_sf"/>
</dbReference>
<evidence type="ECO:0000256" key="1">
    <source>
        <dbReference type="ARBA" id="ARBA00022729"/>
    </source>
</evidence>
<comment type="caution">
    <text evidence="5">The sequence shown here is derived from an EMBL/GenBank/DDBJ whole genome shotgun (WGS) entry which is preliminary data.</text>
</comment>
<evidence type="ECO:0000313" key="5">
    <source>
        <dbReference type="EMBL" id="ORX57502.1"/>
    </source>
</evidence>
<dbReference type="SUPFAM" id="SSF49899">
    <property type="entry name" value="Concanavalin A-like lectins/glucanases"/>
    <property type="match status" value="1"/>
</dbReference>
<dbReference type="PANTHER" id="PTHR10963">
    <property type="entry name" value="GLYCOSYL HYDROLASE-RELATED"/>
    <property type="match status" value="1"/>
</dbReference>
<keyword evidence="3" id="KW-0326">Glycosidase</keyword>
<dbReference type="STRING" id="101127.A0A1X2GN62"/>
<dbReference type="InterPro" id="IPR000757">
    <property type="entry name" value="Beta-glucanase-like"/>
</dbReference>
<dbReference type="InterPro" id="IPR050546">
    <property type="entry name" value="Glycosyl_Hydrlase_16"/>
</dbReference>
<evidence type="ECO:0000256" key="3">
    <source>
        <dbReference type="ARBA" id="ARBA00023295"/>
    </source>
</evidence>
<dbReference type="Proteomes" id="UP000242146">
    <property type="component" value="Unassembled WGS sequence"/>
</dbReference>
<protein>
    <submittedName>
        <fullName evidence="5">Concanavalin A-like lectin/glucanase</fullName>
    </submittedName>
</protein>
<dbReference type="GO" id="GO:0004553">
    <property type="term" value="F:hydrolase activity, hydrolyzing O-glycosyl compounds"/>
    <property type="evidence" value="ECO:0007669"/>
    <property type="project" value="InterPro"/>
</dbReference>
<dbReference type="PANTHER" id="PTHR10963:SF22">
    <property type="entry name" value="GLYCOSIDASE CRH2-RELATED"/>
    <property type="match status" value="1"/>
</dbReference>
<dbReference type="PROSITE" id="PS51762">
    <property type="entry name" value="GH16_2"/>
    <property type="match status" value="1"/>
</dbReference>
<reference evidence="5 6" key="1">
    <citation type="submission" date="2016-07" db="EMBL/GenBank/DDBJ databases">
        <title>Pervasive Adenine N6-methylation of Active Genes in Fungi.</title>
        <authorList>
            <consortium name="DOE Joint Genome Institute"/>
            <person name="Mondo S.J."/>
            <person name="Dannebaum R.O."/>
            <person name="Kuo R.C."/>
            <person name="Labutti K."/>
            <person name="Haridas S."/>
            <person name="Kuo A."/>
            <person name="Salamov A."/>
            <person name="Ahrendt S.R."/>
            <person name="Lipzen A."/>
            <person name="Sullivan W."/>
            <person name="Andreopoulos W.B."/>
            <person name="Clum A."/>
            <person name="Lindquist E."/>
            <person name="Daum C."/>
            <person name="Ramamoorthy G.K."/>
            <person name="Gryganskyi A."/>
            <person name="Culley D."/>
            <person name="Magnuson J.K."/>
            <person name="James T.Y."/>
            <person name="O'Malley M.A."/>
            <person name="Stajich J.E."/>
            <person name="Spatafora J.W."/>
            <person name="Visel A."/>
            <person name="Grigoriev I.V."/>
        </authorList>
    </citation>
    <scope>NUCLEOTIDE SEQUENCE [LARGE SCALE GENOMIC DNA]</scope>
    <source>
        <strain evidence="5 6">NRRL 3301</strain>
    </source>
</reference>
<name>A0A1X2GN62_9FUNG</name>
<dbReference type="EMBL" id="MCGT01000008">
    <property type="protein sequence ID" value="ORX57502.1"/>
    <property type="molecule type" value="Genomic_DNA"/>
</dbReference>
<evidence type="ECO:0000259" key="4">
    <source>
        <dbReference type="PROSITE" id="PS51762"/>
    </source>
</evidence>
<proteinExistence type="predicted"/>
<dbReference type="GO" id="GO:0030246">
    <property type="term" value="F:carbohydrate binding"/>
    <property type="evidence" value="ECO:0007669"/>
    <property type="project" value="UniProtKB-KW"/>
</dbReference>
<keyword evidence="1" id="KW-0732">Signal</keyword>
<gene>
    <name evidence="5" type="ORF">DM01DRAFT_1372530</name>
</gene>
<dbReference type="Pfam" id="PF00722">
    <property type="entry name" value="Glyco_hydro_16"/>
    <property type="match status" value="1"/>
</dbReference>
<keyword evidence="5" id="KW-0430">Lectin</keyword>
<dbReference type="OrthoDB" id="4781at2759"/>
<feature type="domain" description="GH16" evidence="4">
    <location>
        <begin position="1"/>
        <end position="222"/>
    </location>
</feature>